<keyword evidence="3" id="KW-1185">Reference proteome</keyword>
<evidence type="ECO:0000313" key="3">
    <source>
        <dbReference type="Proteomes" id="UP000293360"/>
    </source>
</evidence>
<feature type="region of interest" description="Disordered" evidence="1">
    <location>
        <begin position="199"/>
        <end position="266"/>
    </location>
</feature>
<dbReference type="STRING" id="155417.A0A4Q4T775"/>
<dbReference type="EMBL" id="QJNU01000367">
    <property type="protein sequence ID" value="RYP01171.1"/>
    <property type="molecule type" value="Genomic_DNA"/>
</dbReference>
<sequence length="608" mass="67527">MVGRPRKQRAPSVSTVATVDDDAIRYVLESAVLKPVPARAHTDDWPCFLLVDATVYHRNGSMANLLHVDLEGPLIVRGRLEVDKDQERYLVHRPSKSKSPWIQIQSSTSFSIGQKDDNGLPVPVLWASGESGWFEIVPSDRYKPIGDIMFQGIDLHYSLLDQYENALAKLHRKKKNRAKTLQHVELPLDDLLFHDHTVAPRASTQRSTRNSETVKGGPIDLSSDGQQASNNKVTRTKRRSPTNKPVNADVEMPDASAGMHSSSKAVTSSPGLRVLLDALQEIRNSTLELLGDGKNKRHPDHIMPGTWHYKIYLACKIKHRQGSTEICEYWARDLVKLLGPEWRQSEFYKWAKANANTKPKFEYSTETECVDLRRRNARQPKITAEEKGQPSRTAKQTAPVPAPEPAGKQPPKKRGRPSGKAAGLRPSLGSKKRPRAEADLDGGDDDEVDLGGYDPKKTTKKSKYFSDDGADAASSTAEDDEEAKPGSVPVTRLVIRAEKLPSTTPKGPNQTWTCGEPDCGYVVRGADEDEGQNLISAHYAEHEREARDEAEEAALKRVNLAVQESGGHLPINHLLDKIRSMGDKVQQRNEAKLNGEVLPQPIKRTLLV</sequence>
<protein>
    <recommendedName>
        <fullName evidence="4">DNA (cytosine-5)-methyltransferase 1 replication foci domain-containing protein</fullName>
    </recommendedName>
</protein>
<feature type="compositionally biased region" description="Polar residues" evidence="1">
    <location>
        <begin position="202"/>
        <end position="213"/>
    </location>
</feature>
<feature type="region of interest" description="Disordered" evidence="1">
    <location>
        <begin position="374"/>
        <end position="513"/>
    </location>
</feature>
<evidence type="ECO:0008006" key="4">
    <source>
        <dbReference type="Google" id="ProtNLM"/>
    </source>
</evidence>
<feature type="compositionally biased region" description="Acidic residues" evidence="1">
    <location>
        <begin position="439"/>
        <end position="449"/>
    </location>
</feature>
<name>A0A4Q4T775_9PEZI</name>
<feature type="compositionally biased region" description="Polar residues" evidence="1">
    <location>
        <begin position="223"/>
        <end position="233"/>
    </location>
</feature>
<gene>
    <name evidence="2" type="ORF">DL764_006294</name>
</gene>
<accession>A0A4Q4T775</accession>
<comment type="caution">
    <text evidence="2">The sequence shown here is derived from an EMBL/GenBank/DDBJ whole genome shotgun (WGS) entry which is preliminary data.</text>
</comment>
<evidence type="ECO:0000313" key="2">
    <source>
        <dbReference type="EMBL" id="RYP01171.1"/>
    </source>
</evidence>
<proteinExistence type="predicted"/>
<organism evidence="2 3">
    <name type="scientific">Monosporascus ibericus</name>
    <dbReference type="NCBI Taxonomy" id="155417"/>
    <lineage>
        <taxon>Eukaryota</taxon>
        <taxon>Fungi</taxon>
        <taxon>Dikarya</taxon>
        <taxon>Ascomycota</taxon>
        <taxon>Pezizomycotina</taxon>
        <taxon>Sordariomycetes</taxon>
        <taxon>Xylariomycetidae</taxon>
        <taxon>Xylariales</taxon>
        <taxon>Xylariales incertae sedis</taxon>
        <taxon>Monosporascus</taxon>
    </lineage>
</organism>
<evidence type="ECO:0000256" key="1">
    <source>
        <dbReference type="SAM" id="MobiDB-lite"/>
    </source>
</evidence>
<dbReference type="Proteomes" id="UP000293360">
    <property type="component" value="Unassembled WGS sequence"/>
</dbReference>
<feature type="compositionally biased region" description="Polar residues" evidence="1">
    <location>
        <begin position="501"/>
        <end position="513"/>
    </location>
</feature>
<dbReference type="OrthoDB" id="5382953at2759"/>
<dbReference type="AlphaFoldDB" id="A0A4Q4T775"/>
<reference evidence="2 3" key="1">
    <citation type="submission" date="2018-06" db="EMBL/GenBank/DDBJ databases">
        <title>Complete Genomes of Monosporascus.</title>
        <authorList>
            <person name="Robinson A.J."/>
            <person name="Natvig D.O."/>
        </authorList>
    </citation>
    <scope>NUCLEOTIDE SEQUENCE [LARGE SCALE GENOMIC DNA]</scope>
    <source>
        <strain evidence="2 3">CBS 110550</strain>
    </source>
</reference>